<feature type="chain" id="PRO_5022738273" evidence="1">
    <location>
        <begin position="23"/>
        <end position="483"/>
    </location>
</feature>
<sequence length="483" mass="53060">MKPLALSFALFLALLAGPVAYAQTADSAKIKEVEKNLIGMIQMEGEGPWTIRERMEHYHVKALSIAVVQNYKIAWAKAYGWADDSLKVPATTQTLFQAASISKSLNGVGVMKLVQDKKIDLYADINNYLTSWKFPYDSLSKGKKISMANLLSHTAGLTVHGFEGYTPGKAVPTVVQVLDGKKPANSDPIRSMYEPGLKSEYSGGGITISQLIVMDVTHQPYDKYMYNNVLKPLGMTSSTYQQPPVDKKPSLLATGYRADGKPIPGKYNTYPEEAAAGLWTNPTDLSKYIIETQLALEGRSHKVLDQATTKLRLTPYIDKSAAKGVFIADLDGNKYFNHNGANEGFRSDYTGSMEGGNGVVVMVNSDDGSIINEVVNSVAKVYGFKGLYHVLYRKTAKVADTVLQTYTGDYELQPKLILTITRDGNHLYGQASGQGKLELFPESQTKFFLKVAPIEVEFVKDDNGKVVKAIIYQNGPHDAPKIK</sequence>
<evidence type="ECO:0000256" key="1">
    <source>
        <dbReference type="SAM" id="SignalP"/>
    </source>
</evidence>
<dbReference type="OrthoDB" id="9797709at2"/>
<dbReference type="InterPro" id="IPR021860">
    <property type="entry name" value="Peptidase_S12_Pab87-rel_C"/>
</dbReference>
<feature type="signal peptide" evidence="1">
    <location>
        <begin position="1"/>
        <end position="22"/>
    </location>
</feature>
<dbReference type="Gene3D" id="3.40.710.10">
    <property type="entry name" value="DD-peptidase/beta-lactamase superfamily"/>
    <property type="match status" value="1"/>
</dbReference>
<evidence type="ECO:0000313" key="4">
    <source>
        <dbReference type="EMBL" id="QEC65673.1"/>
    </source>
</evidence>
<organism evidence="4 5">
    <name type="scientific">Mucilaginibacter ginsenosidivorans</name>
    <dbReference type="NCBI Taxonomy" id="398053"/>
    <lineage>
        <taxon>Bacteria</taxon>
        <taxon>Pseudomonadati</taxon>
        <taxon>Bacteroidota</taxon>
        <taxon>Sphingobacteriia</taxon>
        <taxon>Sphingobacteriales</taxon>
        <taxon>Sphingobacteriaceae</taxon>
        <taxon>Mucilaginibacter</taxon>
    </lineage>
</organism>
<proteinExistence type="predicted"/>
<keyword evidence="4" id="KW-0378">Hydrolase</keyword>
<dbReference type="InterPro" id="IPR001466">
    <property type="entry name" value="Beta-lactam-related"/>
</dbReference>
<keyword evidence="1" id="KW-0732">Signal</keyword>
<protein>
    <submittedName>
        <fullName evidence="4">Serine hydrolase</fullName>
    </submittedName>
</protein>
<evidence type="ECO:0000259" key="3">
    <source>
        <dbReference type="Pfam" id="PF11954"/>
    </source>
</evidence>
<accession>A0A5B8V4D6</accession>
<dbReference type="EMBL" id="CP042436">
    <property type="protein sequence ID" value="QEC65673.1"/>
    <property type="molecule type" value="Genomic_DNA"/>
</dbReference>
<name>A0A5B8V4D6_9SPHI</name>
<keyword evidence="5" id="KW-1185">Reference proteome</keyword>
<dbReference type="Proteomes" id="UP000321479">
    <property type="component" value="Chromosome"/>
</dbReference>
<evidence type="ECO:0000313" key="5">
    <source>
        <dbReference type="Proteomes" id="UP000321479"/>
    </source>
</evidence>
<dbReference type="PANTHER" id="PTHR46825:SF12">
    <property type="entry name" value="PENICILLIN-BINDING PROTEIN 4"/>
    <property type="match status" value="1"/>
</dbReference>
<dbReference type="InterPro" id="IPR050491">
    <property type="entry name" value="AmpC-like"/>
</dbReference>
<dbReference type="Pfam" id="PF00144">
    <property type="entry name" value="Beta-lactamase"/>
    <property type="match status" value="1"/>
</dbReference>
<dbReference type="PANTHER" id="PTHR46825">
    <property type="entry name" value="D-ALANYL-D-ALANINE-CARBOXYPEPTIDASE/ENDOPEPTIDASE AMPH"/>
    <property type="match status" value="1"/>
</dbReference>
<dbReference type="KEGG" id="mgin:FRZ54_13335"/>
<dbReference type="AlphaFoldDB" id="A0A5B8V4D6"/>
<feature type="domain" description="Beta-lactamase-related" evidence="2">
    <location>
        <begin position="51"/>
        <end position="367"/>
    </location>
</feature>
<dbReference type="Pfam" id="PF11954">
    <property type="entry name" value="DUF3471"/>
    <property type="match status" value="1"/>
</dbReference>
<reference evidence="4 5" key="1">
    <citation type="journal article" date="2017" name="Curr. Microbiol.">
        <title>Mucilaginibacter ginsenosidivorans sp. nov., Isolated from Soil of Ginseng Field.</title>
        <authorList>
            <person name="Kim M.M."/>
            <person name="Siddiqi M.Z."/>
            <person name="Im W.T."/>
        </authorList>
    </citation>
    <scope>NUCLEOTIDE SEQUENCE [LARGE SCALE GENOMIC DNA]</scope>
    <source>
        <strain evidence="4 5">Gsoil 3017</strain>
    </source>
</reference>
<dbReference type="GO" id="GO:0016787">
    <property type="term" value="F:hydrolase activity"/>
    <property type="evidence" value="ECO:0007669"/>
    <property type="project" value="UniProtKB-KW"/>
</dbReference>
<dbReference type="InterPro" id="IPR012338">
    <property type="entry name" value="Beta-lactam/transpept-like"/>
</dbReference>
<evidence type="ECO:0000259" key="2">
    <source>
        <dbReference type="Pfam" id="PF00144"/>
    </source>
</evidence>
<gene>
    <name evidence="4" type="ORF">FRZ54_13335</name>
</gene>
<dbReference type="SUPFAM" id="SSF56601">
    <property type="entry name" value="beta-lactamase/transpeptidase-like"/>
    <property type="match status" value="1"/>
</dbReference>
<feature type="domain" description="Peptidase S12 Pab87-related C-terminal" evidence="3">
    <location>
        <begin position="396"/>
        <end position="472"/>
    </location>
</feature>